<name>A0ABU4IKN0_9VIBR</name>
<dbReference type="Pfam" id="PF16105">
    <property type="entry name" value="DUF4823"/>
    <property type="match status" value="1"/>
</dbReference>
<reference evidence="1 2" key="1">
    <citation type="submission" date="2023-11" db="EMBL/GenBank/DDBJ databases">
        <title>Plant-associative lifestyle of Vibrio porteresiae and its evolutionary dynamics.</title>
        <authorList>
            <person name="Rameshkumar N."/>
            <person name="Kirti K."/>
        </authorList>
    </citation>
    <scope>NUCLEOTIDE SEQUENCE [LARGE SCALE GENOMIC DNA]</scope>
    <source>
        <strain evidence="1 2">MSSRF60</strain>
    </source>
</reference>
<dbReference type="PROSITE" id="PS51257">
    <property type="entry name" value="PROKAR_LIPOPROTEIN"/>
    <property type="match status" value="1"/>
</dbReference>
<proteinExistence type="predicted"/>
<accession>A0ABU4IKN0</accession>
<organism evidence="1 2">
    <name type="scientific">Vibrio plantisponsor</name>
    <dbReference type="NCBI Taxonomy" id="664643"/>
    <lineage>
        <taxon>Bacteria</taxon>
        <taxon>Pseudomonadati</taxon>
        <taxon>Pseudomonadota</taxon>
        <taxon>Gammaproteobacteria</taxon>
        <taxon>Vibrionales</taxon>
        <taxon>Vibrionaceae</taxon>
        <taxon>Vibrio</taxon>
    </lineage>
</organism>
<keyword evidence="2" id="KW-1185">Reference proteome</keyword>
<dbReference type="InterPro" id="IPR032248">
    <property type="entry name" value="DUF4823"/>
</dbReference>
<protein>
    <submittedName>
        <fullName evidence="1">DUF4823 domain-containing protein</fullName>
    </submittedName>
</protein>
<dbReference type="Proteomes" id="UP001272325">
    <property type="component" value="Unassembled WGS sequence"/>
</dbReference>
<gene>
    <name evidence="1" type="ORF">SBW85_15465</name>
</gene>
<evidence type="ECO:0000313" key="1">
    <source>
        <dbReference type="EMBL" id="MDW6019098.1"/>
    </source>
</evidence>
<comment type="caution">
    <text evidence="1">The sequence shown here is derived from an EMBL/GenBank/DDBJ whole genome shotgun (WGS) entry which is preliminary data.</text>
</comment>
<dbReference type="RefSeq" id="WP_102942632.1">
    <property type="nucleotide sequence ID" value="NZ_AP024894.1"/>
</dbReference>
<sequence length="175" mass="19409">MIFKKASLLVISTTLILGCADTHSIKNTSSYSNVKFESQSSVYIAMSKNGEYGEHYYGNSGKMVSQIIQSALSVKLNNIELASQPENYKVALENAASKKIDYLVYPTILHWEDRATEWSGKPDKVQVKISVVDVKSNSELKSGVIDGKSGIWTFGGDHPQDLLPEPTQQFFQDLL</sequence>
<evidence type="ECO:0000313" key="2">
    <source>
        <dbReference type="Proteomes" id="UP001272325"/>
    </source>
</evidence>
<dbReference type="EMBL" id="JAWRCN010000002">
    <property type="protein sequence ID" value="MDW6019098.1"/>
    <property type="molecule type" value="Genomic_DNA"/>
</dbReference>